<dbReference type="AlphaFoldDB" id="A0A9W7SLN5"/>
<organism evidence="3 4">
    <name type="scientific">Teratosphaeria destructans</name>
    <dbReference type="NCBI Taxonomy" id="418781"/>
    <lineage>
        <taxon>Eukaryota</taxon>
        <taxon>Fungi</taxon>
        <taxon>Dikarya</taxon>
        <taxon>Ascomycota</taxon>
        <taxon>Pezizomycotina</taxon>
        <taxon>Dothideomycetes</taxon>
        <taxon>Dothideomycetidae</taxon>
        <taxon>Mycosphaerellales</taxon>
        <taxon>Teratosphaeriaceae</taxon>
        <taxon>Teratosphaeria</taxon>
    </lineage>
</organism>
<evidence type="ECO:0000313" key="3">
    <source>
        <dbReference type="EMBL" id="KAH9821368.1"/>
    </source>
</evidence>
<proteinExistence type="predicted"/>
<keyword evidence="4" id="KW-1185">Reference proteome</keyword>
<evidence type="ECO:0000313" key="4">
    <source>
        <dbReference type="Proteomes" id="UP001138500"/>
    </source>
</evidence>
<dbReference type="EMBL" id="RIBY02002267">
    <property type="protein sequence ID" value="KAH9821368.1"/>
    <property type="molecule type" value="Genomic_DNA"/>
</dbReference>
<reference evidence="3 4" key="1">
    <citation type="journal article" date="2018" name="IMA Fungus">
        <title>IMA Genome-F 10: Nine draft genome sequences of Claviceps purpurea s.lat., including C. arundinis, C. humidiphila, and C. cf. spartinae, pseudomolecules for the pitch canker pathogen Fusarium circinatum, draft genome of Davidsoniella eucalypti, Grosmannia galeiformis, Quambalaria eucalypti, and Teratosphaeria destructans.</title>
        <authorList>
            <person name="Wingfield B.D."/>
            <person name="Liu M."/>
            <person name="Nguyen H.D."/>
            <person name="Lane F.A."/>
            <person name="Morgan S.W."/>
            <person name="De Vos L."/>
            <person name="Wilken P.M."/>
            <person name="Duong T.A."/>
            <person name="Aylward J."/>
            <person name="Coetzee M.P."/>
            <person name="Dadej K."/>
            <person name="De Beer Z.W."/>
            <person name="Findlay W."/>
            <person name="Havenga M."/>
            <person name="Kolarik M."/>
            <person name="Menzies J.G."/>
            <person name="Naidoo K."/>
            <person name="Pochopski O."/>
            <person name="Shoukouhi P."/>
            <person name="Santana Q.C."/>
            <person name="Seifert K.A."/>
            <person name="Soal N."/>
            <person name="Steenkamp E.T."/>
            <person name="Tatham C.T."/>
            <person name="van der Nest M.A."/>
            <person name="Wingfield M.J."/>
        </authorList>
    </citation>
    <scope>NUCLEOTIDE SEQUENCE [LARGE SCALE GENOMIC DNA]</scope>
    <source>
        <strain evidence="3">CMW44962</strain>
    </source>
</reference>
<feature type="compositionally biased region" description="Basic and acidic residues" evidence="1">
    <location>
        <begin position="78"/>
        <end position="96"/>
    </location>
</feature>
<evidence type="ECO:0008006" key="5">
    <source>
        <dbReference type="Google" id="ProtNLM"/>
    </source>
</evidence>
<evidence type="ECO:0000256" key="2">
    <source>
        <dbReference type="SAM" id="SignalP"/>
    </source>
</evidence>
<accession>A0A9W7SLN5</accession>
<gene>
    <name evidence="3" type="ORF">Tdes44962_MAKER04965</name>
</gene>
<feature type="chain" id="PRO_5040729334" description="Secreted protein" evidence="2">
    <location>
        <begin position="22"/>
        <end position="96"/>
    </location>
</feature>
<keyword evidence="2" id="KW-0732">Signal</keyword>
<protein>
    <recommendedName>
        <fullName evidence="5">Secreted protein</fullName>
    </recommendedName>
</protein>
<name>A0A9W7SLN5_9PEZI</name>
<feature type="signal peptide" evidence="2">
    <location>
        <begin position="1"/>
        <end position="21"/>
    </location>
</feature>
<reference evidence="3 4" key="2">
    <citation type="journal article" date="2021" name="Curr. Genet.">
        <title>Genetic response to nitrogen starvation in the aggressive Eucalyptus foliar pathogen Teratosphaeria destructans.</title>
        <authorList>
            <person name="Havenga M."/>
            <person name="Wingfield B.D."/>
            <person name="Wingfield M.J."/>
            <person name="Dreyer L.L."/>
            <person name="Roets F."/>
            <person name="Aylward J."/>
        </authorList>
    </citation>
    <scope>NUCLEOTIDE SEQUENCE [LARGE SCALE GENOMIC DNA]</scope>
    <source>
        <strain evidence="3">CMW44962</strain>
    </source>
</reference>
<comment type="caution">
    <text evidence="3">The sequence shown here is derived from an EMBL/GenBank/DDBJ whole genome shotgun (WGS) entry which is preliminary data.</text>
</comment>
<sequence>MLLPVLVVSASKLVGLLIVVAEPHAHPGRIDAPVSDQQEDGEERLGAEVQDAVEDCLAVRCDHVAAFADAPGDGVQQPDHEREDTAQHVHAMDVAA</sequence>
<feature type="region of interest" description="Disordered" evidence="1">
    <location>
        <begin position="70"/>
        <end position="96"/>
    </location>
</feature>
<dbReference type="Proteomes" id="UP001138500">
    <property type="component" value="Unassembled WGS sequence"/>
</dbReference>
<evidence type="ECO:0000256" key="1">
    <source>
        <dbReference type="SAM" id="MobiDB-lite"/>
    </source>
</evidence>